<accession>A0ACA9UDI1</accession>
<keyword evidence="2" id="KW-1185">Reference proteome</keyword>
<dbReference type="EMBL" id="CADEHS020000282">
    <property type="protein sequence ID" value="CAG9951401.1"/>
    <property type="molecule type" value="Genomic_DNA"/>
</dbReference>
<evidence type="ECO:0000313" key="1">
    <source>
        <dbReference type="EMBL" id="CAG9951401.1"/>
    </source>
</evidence>
<reference evidence="1" key="2">
    <citation type="submission" date="2021-10" db="EMBL/GenBank/DDBJ databases">
        <authorList>
            <person name="Piombo E."/>
        </authorList>
    </citation>
    <scope>NUCLEOTIDE SEQUENCE</scope>
</reference>
<reference evidence="1" key="1">
    <citation type="submission" date="2020-04" db="EMBL/GenBank/DDBJ databases">
        <authorList>
            <person name="Broberg M."/>
        </authorList>
    </citation>
    <scope>NUCLEOTIDE SEQUENCE</scope>
</reference>
<comment type="caution">
    <text evidence="1">The sequence shown here is derived from an EMBL/GenBank/DDBJ whole genome shotgun (WGS) entry which is preliminary data.</text>
</comment>
<evidence type="ECO:0000313" key="2">
    <source>
        <dbReference type="Proteomes" id="UP000836387"/>
    </source>
</evidence>
<name>A0ACA9UDI1_BIOOC</name>
<dbReference type="Proteomes" id="UP000836387">
    <property type="component" value="Unassembled WGS sequence"/>
</dbReference>
<protein>
    <submittedName>
        <fullName evidence="1">Uncharacterized protein</fullName>
    </submittedName>
</protein>
<proteinExistence type="predicted"/>
<organism evidence="1 2">
    <name type="scientific">Clonostachys rosea f. rosea IK726</name>
    <dbReference type="NCBI Taxonomy" id="1349383"/>
    <lineage>
        <taxon>Eukaryota</taxon>
        <taxon>Fungi</taxon>
        <taxon>Dikarya</taxon>
        <taxon>Ascomycota</taxon>
        <taxon>Pezizomycotina</taxon>
        <taxon>Sordariomycetes</taxon>
        <taxon>Hypocreomycetidae</taxon>
        <taxon>Hypocreales</taxon>
        <taxon>Bionectriaceae</taxon>
        <taxon>Clonostachys</taxon>
    </lineage>
</organism>
<gene>
    <name evidence="1" type="ORF">CRV2_00021285</name>
</gene>
<sequence>MAATRSVPTPVGFLGMSGLALRMVCGLLSNREYIVRIYDNNAPDKARISALGGTFCQHPQDVAANVEHLICLADRPELEHMFFGRDSSILEDSPISSNPTNDTQGDMVVFAAGKQEALRRNSSLLDEISDKWFMIPGTLGVASKVQLIHQMLVGIHISAATEAISFAIKQGLDPFEISNIVKTTTGSSRVFQACMPKSLDNWTVDLTLKNLADDLSLITSMARSLQFPLPFSEVAWQLYTRGTRQATAKDEDADTNLMRVHSPGFTHDTEYNMVHRTFSASRTESIWTIISSPSRQLV</sequence>